<evidence type="ECO:0000313" key="5">
    <source>
        <dbReference type="Proteomes" id="UP001353858"/>
    </source>
</evidence>
<proteinExistence type="predicted"/>
<protein>
    <recommendedName>
        <fullName evidence="3">Ras-GEF domain-containing protein</fullName>
    </recommendedName>
</protein>
<gene>
    <name evidence="4" type="ORF">RN001_003589</name>
</gene>
<dbReference type="InterPro" id="IPR001895">
    <property type="entry name" value="RASGEF_cat_dom"/>
</dbReference>
<accession>A0AAN7PIS5</accession>
<dbReference type="Pfam" id="PF00617">
    <property type="entry name" value="RasGEF"/>
    <property type="match status" value="1"/>
</dbReference>
<evidence type="ECO:0000256" key="1">
    <source>
        <dbReference type="ARBA" id="ARBA00022658"/>
    </source>
</evidence>
<dbReference type="SUPFAM" id="SSF48366">
    <property type="entry name" value="Ras GEF"/>
    <property type="match status" value="1"/>
</dbReference>
<sequence>MSIHRIQKLLFSEYCDFEDMVLVESPFAQTTREGTGIRQVHLGLTPTKLILATDVLPPVKESTIEYIPGIDPDIETFQLVAIYPVECLNLSVFHRRKRQSLKAHFCNNRILYFELGGFEKRNMFWNLWCERVKFLNPEDSGSSRSETSVATSTSNSTLYLMSTKKIVTKEGIQQLWCNFGVDDVFLVGSPKWLDRYLYMGAVLDECPTNYTPHMNKPSYAEFLFTRNVKTSKKPKLKEDSKTLEKPKASINRFGTGIPEGCSSGLFLPSETSISKYQYTTITEYSKTMNVDYISLTEDAVRIWEASRDNNPNVRKRGKHRRRYGLVPYPYFFRGLGLWNIAPGERYTVQMKRSVSQVSLENKFQEPKLSLSISKNQLTSSISCEALHLDNRLMIHANGIKTVVEQPAIYFWTPEYWYHPRSSCDAYRELLDHLKKIRESFTKRKRRKRGYLTFIFKGERRRSFSNNQQYLYNSESDDSDTGNKNEYKQRSLFNCLNISKVSLREKEIRNSREETSLQDLKKILRMNIALTVWDFDSTTLACQLTVIDCSLFLKVTPIELAVLIWQRASKNTPNINALIAFSYRISCLISTEVLRNDSDKIRARLISRLINAADKCHKLANFQSCRSILCGLQSPAVYRLHNTWAYVRKRHATKYEAFETLSQLYRDPRLPSYQQAFFKASQNYSYLPYLGDLIYKLLKTTSDIDNFASWSSVSKKIVLEHNKKNKPKSIFIIKKILSTLRLLPYDNGNVKTENCLISYQFYDDKIVRLNRAIDFLNQSQKAAKAYQIKSNELAAEYLLKARYREDCENFIYSFRVENSGYSRYTLK</sequence>
<dbReference type="AlphaFoldDB" id="A0AAN7PIS5"/>
<dbReference type="InterPro" id="IPR036964">
    <property type="entry name" value="RASGEF_cat_dom_sf"/>
</dbReference>
<dbReference type="InterPro" id="IPR023578">
    <property type="entry name" value="Ras_GEF_dom_sf"/>
</dbReference>
<keyword evidence="1 2" id="KW-0344">Guanine-nucleotide releasing factor</keyword>
<dbReference type="Proteomes" id="UP001353858">
    <property type="component" value="Unassembled WGS sequence"/>
</dbReference>
<evidence type="ECO:0000313" key="4">
    <source>
        <dbReference type="EMBL" id="KAK4887318.1"/>
    </source>
</evidence>
<dbReference type="GO" id="GO:0007265">
    <property type="term" value="P:Ras protein signal transduction"/>
    <property type="evidence" value="ECO:0007669"/>
    <property type="project" value="TreeGrafter"/>
</dbReference>
<dbReference type="EMBL" id="JARPUR010000001">
    <property type="protein sequence ID" value="KAK4887318.1"/>
    <property type="molecule type" value="Genomic_DNA"/>
</dbReference>
<dbReference type="SMART" id="SM00147">
    <property type="entry name" value="RasGEF"/>
    <property type="match status" value="1"/>
</dbReference>
<dbReference type="PANTHER" id="PTHR23113">
    <property type="entry name" value="GUANINE NUCLEOTIDE EXCHANGE FACTOR"/>
    <property type="match status" value="1"/>
</dbReference>
<comment type="caution">
    <text evidence="4">The sequence shown here is derived from an EMBL/GenBank/DDBJ whole genome shotgun (WGS) entry which is preliminary data.</text>
</comment>
<dbReference type="PANTHER" id="PTHR23113:SF368">
    <property type="entry name" value="CELL DIVISION CONTROL PROTEIN 25"/>
    <property type="match status" value="1"/>
</dbReference>
<evidence type="ECO:0000256" key="2">
    <source>
        <dbReference type="PROSITE-ProRule" id="PRU00168"/>
    </source>
</evidence>
<reference evidence="5" key="1">
    <citation type="submission" date="2023-01" db="EMBL/GenBank/DDBJ databases">
        <title>Key to firefly adult light organ development and bioluminescence: homeobox transcription factors regulate luciferase expression and transportation to peroxisome.</title>
        <authorList>
            <person name="Fu X."/>
        </authorList>
    </citation>
    <scope>NUCLEOTIDE SEQUENCE [LARGE SCALE GENOMIC DNA]</scope>
</reference>
<dbReference type="GO" id="GO:0005085">
    <property type="term" value="F:guanyl-nucleotide exchange factor activity"/>
    <property type="evidence" value="ECO:0007669"/>
    <property type="project" value="UniProtKB-KW"/>
</dbReference>
<name>A0AAN7PIS5_9COLE</name>
<feature type="domain" description="Ras-GEF" evidence="3">
    <location>
        <begin position="535"/>
        <end position="775"/>
    </location>
</feature>
<evidence type="ECO:0000259" key="3">
    <source>
        <dbReference type="PROSITE" id="PS50009"/>
    </source>
</evidence>
<dbReference type="Gene3D" id="1.10.840.10">
    <property type="entry name" value="Ras guanine-nucleotide exchange factors catalytic domain"/>
    <property type="match status" value="1"/>
</dbReference>
<keyword evidence="5" id="KW-1185">Reference proteome</keyword>
<organism evidence="4 5">
    <name type="scientific">Aquatica leii</name>
    <dbReference type="NCBI Taxonomy" id="1421715"/>
    <lineage>
        <taxon>Eukaryota</taxon>
        <taxon>Metazoa</taxon>
        <taxon>Ecdysozoa</taxon>
        <taxon>Arthropoda</taxon>
        <taxon>Hexapoda</taxon>
        <taxon>Insecta</taxon>
        <taxon>Pterygota</taxon>
        <taxon>Neoptera</taxon>
        <taxon>Endopterygota</taxon>
        <taxon>Coleoptera</taxon>
        <taxon>Polyphaga</taxon>
        <taxon>Elateriformia</taxon>
        <taxon>Elateroidea</taxon>
        <taxon>Lampyridae</taxon>
        <taxon>Luciolinae</taxon>
        <taxon>Aquatica</taxon>
    </lineage>
</organism>
<dbReference type="PROSITE" id="PS50009">
    <property type="entry name" value="RASGEF_CAT"/>
    <property type="match status" value="1"/>
</dbReference>
<dbReference type="GO" id="GO:0005886">
    <property type="term" value="C:plasma membrane"/>
    <property type="evidence" value="ECO:0007669"/>
    <property type="project" value="TreeGrafter"/>
</dbReference>
<dbReference type="InterPro" id="IPR008937">
    <property type="entry name" value="Ras-like_GEF"/>
</dbReference>